<protein>
    <recommendedName>
        <fullName evidence="4">Ubiquitin interaction domain-containing protein</fullName>
    </recommendedName>
</protein>
<feature type="compositionally biased region" description="Polar residues" evidence="1">
    <location>
        <begin position="851"/>
        <end position="862"/>
    </location>
</feature>
<feature type="compositionally biased region" description="Acidic residues" evidence="1">
    <location>
        <begin position="768"/>
        <end position="782"/>
    </location>
</feature>
<dbReference type="GO" id="GO:0016579">
    <property type="term" value="P:protein deubiquitination"/>
    <property type="evidence" value="ECO:0007669"/>
    <property type="project" value="TreeGrafter"/>
</dbReference>
<dbReference type="Proteomes" id="UP001302812">
    <property type="component" value="Unassembled WGS sequence"/>
</dbReference>
<dbReference type="GO" id="GO:0005634">
    <property type="term" value="C:nucleus"/>
    <property type="evidence" value="ECO:0007669"/>
    <property type="project" value="TreeGrafter"/>
</dbReference>
<evidence type="ECO:0000313" key="3">
    <source>
        <dbReference type="Proteomes" id="UP001302812"/>
    </source>
</evidence>
<feature type="region of interest" description="Disordered" evidence="1">
    <location>
        <begin position="95"/>
        <end position="116"/>
    </location>
</feature>
<dbReference type="EMBL" id="MU853336">
    <property type="protein sequence ID" value="KAK4114552.1"/>
    <property type="molecule type" value="Genomic_DNA"/>
</dbReference>
<feature type="region of interest" description="Disordered" evidence="1">
    <location>
        <begin position="721"/>
        <end position="910"/>
    </location>
</feature>
<keyword evidence="3" id="KW-1185">Reference proteome</keyword>
<feature type="compositionally biased region" description="Polar residues" evidence="1">
    <location>
        <begin position="870"/>
        <end position="884"/>
    </location>
</feature>
<dbReference type="PANTHER" id="PTHR39597">
    <property type="entry name" value="UBA DOMAIN-CONTAINING PROTEIN RUP1"/>
    <property type="match status" value="1"/>
</dbReference>
<dbReference type="AlphaFoldDB" id="A0AAN6THG0"/>
<feature type="compositionally biased region" description="Polar residues" evidence="1">
    <location>
        <begin position="174"/>
        <end position="184"/>
    </location>
</feature>
<evidence type="ECO:0000256" key="1">
    <source>
        <dbReference type="SAM" id="MobiDB-lite"/>
    </source>
</evidence>
<dbReference type="GO" id="GO:0005829">
    <property type="term" value="C:cytosol"/>
    <property type="evidence" value="ECO:0007669"/>
    <property type="project" value="TreeGrafter"/>
</dbReference>
<organism evidence="2 3">
    <name type="scientific">Canariomyces notabilis</name>
    <dbReference type="NCBI Taxonomy" id="2074819"/>
    <lineage>
        <taxon>Eukaryota</taxon>
        <taxon>Fungi</taxon>
        <taxon>Dikarya</taxon>
        <taxon>Ascomycota</taxon>
        <taxon>Pezizomycotina</taxon>
        <taxon>Sordariomycetes</taxon>
        <taxon>Sordariomycetidae</taxon>
        <taxon>Sordariales</taxon>
        <taxon>Chaetomiaceae</taxon>
        <taxon>Canariomyces</taxon>
    </lineage>
</organism>
<proteinExistence type="predicted"/>
<dbReference type="PANTHER" id="PTHR39597:SF1">
    <property type="entry name" value="UBA DOMAIN-CONTAINING PROTEIN RUP1"/>
    <property type="match status" value="1"/>
</dbReference>
<gene>
    <name evidence="2" type="ORF">N656DRAFT_705242</name>
</gene>
<reference evidence="2" key="2">
    <citation type="submission" date="2023-05" db="EMBL/GenBank/DDBJ databases">
        <authorList>
            <consortium name="Lawrence Berkeley National Laboratory"/>
            <person name="Steindorff A."/>
            <person name="Hensen N."/>
            <person name="Bonometti L."/>
            <person name="Westerberg I."/>
            <person name="Brannstrom I.O."/>
            <person name="Guillou S."/>
            <person name="Cros-Aarteil S."/>
            <person name="Calhoun S."/>
            <person name="Haridas S."/>
            <person name="Kuo A."/>
            <person name="Mondo S."/>
            <person name="Pangilinan J."/>
            <person name="Riley R."/>
            <person name="Labutti K."/>
            <person name="Andreopoulos B."/>
            <person name="Lipzen A."/>
            <person name="Chen C."/>
            <person name="Yanf M."/>
            <person name="Daum C."/>
            <person name="Ng V."/>
            <person name="Clum A."/>
            <person name="Ohm R."/>
            <person name="Martin F."/>
            <person name="Silar P."/>
            <person name="Natvig D."/>
            <person name="Lalanne C."/>
            <person name="Gautier V."/>
            <person name="Ament-Velasquez S.L."/>
            <person name="Kruys A."/>
            <person name="Hutchinson M.I."/>
            <person name="Powell A.J."/>
            <person name="Barry K."/>
            <person name="Miller A.N."/>
            <person name="Grigoriev I.V."/>
            <person name="Debuchy R."/>
            <person name="Gladieux P."/>
            <person name="Thoren M.H."/>
            <person name="Johannesson H."/>
        </authorList>
    </citation>
    <scope>NUCLEOTIDE SEQUENCE</scope>
    <source>
        <strain evidence="2">CBS 508.74</strain>
    </source>
</reference>
<dbReference type="InterPro" id="IPR055335">
    <property type="entry name" value="Ucp6/RUP1"/>
</dbReference>
<accession>A0AAN6THG0</accession>
<evidence type="ECO:0008006" key="4">
    <source>
        <dbReference type="Google" id="ProtNLM"/>
    </source>
</evidence>
<feature type="compositionally biased region" description="Polar residues" evidence="1">
    <location>
        <begin position="752"/>
        <end position="765"/>
    </location>
</feature>
<feature type="region of interest" description="Disordered" evidence="1">
    <location>
        <begin position="153"/>
        <end position="191"/>
    </location>
</feature>
<reference evidence="2" key="1">
    <citation type="journal article" date="2023" name="Mol. Phylogenet. Evol.">
        <title>Genome-scale phylogeny and comparative genomics of the fungal order Sordariales.</title>
        <authorList>
            <person name="Hensen N."/>
            <person name="Bonometti L."/>
            <person name="Westerberg I."/>
            <person name="Brannstrom I.O."/>
            <person name="Guillou S."/>
            <person name="Cros-Aarteil S."/>
            <person name="Calhoun S."/>
            <person name="Haridas S."/>
            <person name="Kuo A."/>
            <person name="Mondo S."/>
            <person name="Pangilinan J."/>
            <person name="Riley R."/>
            <person name="LaButti K."/>
            <person name="Andreopoulos B."/>
            <person name="Lipzen A."/>
            <person name="Chen C."/>
            <person name="Yan M."/>
            <person name="Daum C."/>
            <person name="Ng V."/>
            <person name="Clum A."/>
            <person name="Steindorff A."/>
            <person name="Ohm R.A."/>
            <person name="Martin F."/>
            <person name="Silar P."/>
            <person name="Natvig D.O."/>
            <person name="Lalanne C."/>
            <person name="Gautier V."/>
            <person name="Ament-Velasquez S.L."/>
            <person name="Kruys A."/>
            <person name="Hutchinson M.I."/>
            <person name="Powell A.J."/>
            <person name="Barry K."/>
            <person name="Miller A.N."/>
            <person name="Grigoriev I.V."/>
            <person name="Debuchy R."/>
            <person name="Gladieux P."/>
            <person name="Hiltunen Thoren M."/>
            <person name="Johannesson H."/>
        </authorList>
    </citation>
    <scope>NUCLEOTIDE SEQUENCE</scope>
    <source>
        <strain evidence="2">CBS 508.74</strain>
    </source>
</reference>
<dbReference type="GeneID" id="89935380"/>
<dbReference type="RefSeq" id="XP_064672122.1">
    <property type="nucleotide sequence ID" value="XM_064811255.1"/>
</dbReference>
<comment type="caution">
    <text evidence="2">The sequence shown here is derived from an EMBL/GenBank/DDBJ whole genome shotgun (WGS) entry which is preliminary data.</text>
</comment>
<name>A0AAN6THG0_9PEZI</name>
<evidence type="ECO:0000313" key="2">
    <source>
        <dbReference type="EMBL" id="KAK4114552.1"/>
    </source>
</evidence>
<feature type="compositionally biased region" description="Pro residues" evidence="1">
    <location>
        <begin position="160"/>
        <end position="173"/>
    </location>
</feature>
<sequence length="910" mass="102005">MSFPDESQVDTVAAITGFCDRAIIANALQASSYNVESVINEYFDSADKFERKYGWDESAFSSNREGEPNQIDTNTGPSFLIQPPDDNPVIYGTEPNNFYGAGAPSRPPSRTNNRSPMSRLVDMTANEYTTDTPSSRQEEEAQLQRAITESLHASGVQSPPTLPPPPARPPPLPQQSGITSTGESSVYFGPANRPDYATDEWAMVRLHNDRRDPGPSMRARKPGMPVLLRCSTDSWDRHRIGALLTIFNEIPAVRNVLLRTGEPPAYGYGNNSNWWKGEAILPPGRENEDQAWAQPPWSDELHRLMAFLEATERSYGSADLLSRARYPPMQQTNDTEKDFFQSLFSMQQETGNMENVQVLDSSVEVVAFEDASLQSVDHFALLDLQIGPDAAFKTLYNVLDSVFFSEARQAMETPNLARMAWITSASEVLTFRLQAEDGLRKALEIPETFYIDRYLKDHGSNIWDLQRDITAVTAAFDTSFRREELLTKWVNPRTKKTYDRRLLIKAAIRRCQENIRNIQNRAFWREHEQASPDRSDDYYLPEHVGEPGLPPDEAKVVGHYSAKIQELEEELAKIDHVMNSTVLPHRRELEALNRKMSALLTVPTADEKWNPTHKYTLRGVVSDPDTVFLRVNAPHREQESIATHDESGSGESQWLKLSYKTEGQAVEHTPVSYETVVREGCGIGSMPVLVYATDKALQEERIPLPDALKSFVKHDNRHFKQELSQSEQLPHTPEKRRSAGLEADSQSKRLQRSSSMDSMATNQASVGDLDDDMRDAPFDDDSMFGPVNDFITVGTGDQDDMPDLVEMSDQPREPSSDLRASLPTPPYDSDVDMETDVSPALDPEAARLAQVSLQDIKSNSGSKGPEMQERPNSPFITRPSNGMTNGAAAEPNVLANYSTEDSIDDRLHRA</sequence>